<feature type="domain" description="PIR2-like helical" evidence="1">
    <location>
        <begin position="46"/>
        <end position="97"/>
    </location>
</feature>
<keyword evidence="3" id="KW-1185">Reference proteome</keyword>
<sequence length="118" mass="13444">MAGLLEKPLRMKKSKDHMDLAAMRYHQYEMKVSPMPIQSMRGLLLDRIHFVYLKAISALPIEDFWSRHHRGLLKAGYCYGPFNPIFNIIVNSILSSISLSTLSGMTPHSLHQKNSSST</sequence>
<reference evidence="2" key="1">
    <citation type="submission" date="2020-10" db="EMBL/GenBank/DDBJ databases">
        <authorList>
            <person name="Han B."/>
            <person name="Lu T."/>
            <person name="Zhao Q."/>
            <person name="Huang X."/>
            <person name="Zhao Y."/>
        </authorList>
    </citation>
    <scope>NUCLEOTIDE SEQUENCE</scope>
</reference>
<evidence type="ECO:0000313" key="3">
    <source>
        <dbReference type="Proteomes" id="UP000604825"/>
    </source>
</evidence>
<dbReference type="InterPro" id="IPR046527">
    <property type="entry name" value="PIR2-like_helical"/>
</dbReference>
<accession>A0A811PXA2</accession>
<evidence type="ECO:0000313" key="2">
    <source>
        <dbReference type="EMBL" id="CAD6247933.1"/>
    </source>
</evidence>
<dbReference type="Proteomes" id="UP000604825">
    <property type="component" value="Unassembled WGS sequence"/>
</dbReference>
<dbReference type="AlphaFoldDB" id="A0A811PXA2"/>
<dbReference type="Pfam" id="PF20235">
    <property type="entry name" value="PIR2-like_helical"/>
    <property type="match status" value="1"/>
</dbReference>
<organism evidence="2 3">
    <name type="scientific">Miscanthus lutarioriparius</name>
    <dbReference type="NCBI Taxonomy" id="422564"/>
    <lineage>
        <taxon>Eukaryota</taxon>
        <taxon>Viridiplantae</taxon>
        <taxon>Streptophyta</taxon>
        <taxon>Embryophyta</taxon>
        <taxon>Tracheophyta</taxon>
        <taxon>Spermatophyta</taxon>
        <taxon>Magnoliopsida</taxon>
        <taxon>Liliopsida</taxon>
        <taxon>Poales</taxon>
        <taxon>Poaceae</taxon>
        <taxon>PACMAD clade</taxon>
        <taxon>Panicoideae</taxon>
        <taxon>Andropogonodae</taxon>
        <taxon>Andropogoneae</taxon>
        <taxon>Saccharinae</taxon>
        <taxon>Miscanthus</taxon>
    </lineage>
</organism>
<proteinExistence type="predicted"/>
<protein>
    <recommendedName>
        <fullName evidence="1">PIR2-like helical domain-containing protein</fullName>
    </recommendedName>
</protein>
<name>A0A811PXA2_9POAL</name>
<dbReference type="OrthoDB" id="592160at2759"/>
<dbReference type="PANTHER" id="PTHR33120:SF43">
    <property type="entry name" value="PIR2-LIKE HELICAL DOMAIN-CONTAINING PROTEIN"/>
    <property type="match status" value="1"/>
</dbReference>
<evidence type="ECO:0000259" key="1">
    <source>
        <dbReference type="Pfam" id="PF20235"/>
    </source>
</evidence>
<comment type="caution">
    <text evidence="2">The sequence shown here is derived from an EMBL/GenBank/DDBJ whole genome shotgun (WGS) entry which is preliminary data.</text>
</comment>
<gene>
    <name evidence="2" type="ORF">NCGR_LOCUS32106</name>
</gene>
<dbReference type="EMBL" id="CAJGYO010000007">
    <property type="protein sequence ID" value="CAD6247933.1"/>
    <property type="molecule type" value="Genomic_DNA"/>
</dbReference>
<dbReference type="PANTHER" id="PTHR33120">
    <property type="entry name" value="EXPRESSED PROTEIN-RELATED"/>
    <property type="match status" value="1"/>
</dbReference>